<evidence type="ECO:0000313" key="1">
    <source>
        <dbReference type="EMBL" id="NYT26865.1"/>
    </source>
</evidence>
<dbReference type="Proteomes" id="UP000568751">
    <property type="component" value="Unassembled WGS sequence"/>
</dbReference>
<protein>
    <submittedName>
        <fullName evidence="1">Uncharacterized protein</fullName>
    </submittedName>
</protein>
<evidence type="ECO:0000313" key="2">
    <source>
        <dbReference type="Proteomes" id="UP000568751"/>
    </source>
</evidence>
<organism evidence="1 2">
    <name type="scientific">Candidatus Thiodubiliella endoseptemdiera</name>
    <dbReference type="NCBI Taxonomy" id="2738886"/>
    <lineage>
        <taxon>Bacteria</taxon>
        <taxon>Pseudomonadati</taxon>
        <taxon>Pseudomonadota</taxon>
        <taxon>Gammaproteobacteria</taxon>
        <taxon>Candidatus Pseudothioglobaceae</taxon>
        <taxon>Candidatus Thiodubiliella</taxon>
    </lineage>
</organism>
<proteinExistence type="predicted"/>
<dbReference type="EMBL" id="JACCHT010000001">
    <property type="protein sequence ID" value="NYT26865.1"/>
    <property type="molecule type" value="Genomic_DNA"/>
</dbReference>
<gene>
    <name evidence="1" type="ORF">H0A76_02450</name>
</gene>
<dbReference type="AlphaFoldDB" id="A0A853F4Z9"/>
<sequence length="74" mass="7760">MFRRANLDTTNDKLALNVDITLTLTADTTGSNITINGVTGINYTYTAVSKTLVLSQNGGVISSAEVKAITEAVP</sequence>
<reference evidence="1 2" key="1">
    <citation type="submission" date="2020-05" db="EMBL/GenBank/DDBJ databases">
        <title>Horizontal transmission and recombination maintain forever young bacterial symbiont genomes.</title>
        <authorList>
            <person name="Russell S.L."/>
            <person name="Pepper-Tunick E."/>
            <person name="Svedberg J."/>
            <person name="Byrne A."/>
            <person name="Ruelas Castillo J."/>
            <person name="Vollmers C."/>
            <person name="Beinart R.A."/>
            <person name="Corbett-Detig R."/>
        </authorList>
    </citation>
    <scope>NUCLEOTIDE SEQUENCE [LARGE SCALE GENOMIC DNA]</scope>
    <source>
        <strain evidence="1">455</strain>
    </source>
</reference>
<name>A0A853F4Z9_9GAMM</name>
<accession>A0A853F4Z9</accession>
<comment type="caution">
    <text evidence="1">The sequence shown here is derived from an EMBL/GenBank/DDBJ whole genome shotgun (WGS) entry which is preliminary data.</text>
</comment>